<evidence type="ECO:0000256" key="1">
    <source>
        <dbReference type="SAM" id="SignalP"/>
    </source>
</evidence>
<reference evidence="3" key="1">
    <citation type="submission" date="2016-08" db="EMBL/GenBank/DDBJ databases">
        <authorList>
            <person name="Varghese N."/>
            <person name="Submissions Spin"/>
        </authorList>
    </citation>
    <scope>NUCLEOTIDE SEQUENCE [LARGE SCALE GENOMIC DNA]</scope>
    <source>
        <strain evidence="3">REICA_142</strain>
    </source>
</reference>
<dbReference type="RefSeq" id="WP_090135125.1">
    <property type="nucleotide sequence ID" value="NZ_FMBC01000012.1"/>
</dbReference>
<dbReference type="GO" id="GO:0009289">
    <property type="term" value="C:pilus"/>
    <property type="evidence" value="ECO:0007669"/>
    <property type="project" value="InterPro"/>
</dbReference>
<keyword evidence="3" id="KW-1185">Reference proteome</keyword>
<sequence>MNAKAIAIIIGMSLIASNAYAANEGAGKITFTGSIIDAPCSIEPGSLEQVIPLGAISSLALADNGNTGVSQPEPFSIELKDCVITTAGTKDKVSVTFTGAASSYDPTSLGLIGTAEGAYILISQADGAKVTLNTPTSVQTVTNGTNNTLSFTAALKGGGASAEIKPGSFQVPTNFVLSYQ</sequence>
<keyword evidence="1" id="KW-0732">Signal</keyword>
<dbReference type="InterPro" id="IPR050263">
    <property type="entry name" value="Bact_Fimbrial_Adh_Pro"/>
</dbReference>
<accession>A0A1C4CRD5</accession>
<proteinExistence type="predicted"/>
<name>A0A1C4CRD5_9ENTR</name>
<dbReference type="PANTHER" id="PTHR33420">
    <property type="entry name" value="FIMBRIAL SUBUNIT ELFA-RELATED"/>
    <property type="match status" value="1"/>
</dbReference>
<feature type="signal peptide" evidence="1">
    <location>
        <begin position="1"/>
        <end position="21"/>
    </location>
</feature>
<dbReference type="EMBL" id="FMBC01000012">
    <property type="protein sequence ID" value="SCC21697.1"/>
    <property type="molecule type" value="Genomic_DNA"/>
</dbReference>
<dbReference type="SUPFAM" id="SSF49401">
    <property type="entry name" value="Bacterial adhesins"/>
    <property type="match status" value="1"/>
</dbReference>
<evidence type="ECO:0000313" key="3">
    <source>
        <dbReference type="Proteomes" id="UP000198515"/>
    </source>
</evidence>
<dbReference type="OrthoDB" id="6522787at2"/>
<feature type="chain" id="PRO_5008690074" evidence="1">
    <location>
        <begin position="22"/>
        <end position="180"/>
    </location>
</feature>
<organism evidence="2 3">
    <name type="scientific">Kosakonia oryziphila</name>
    <dbReference type="NCBI Taxonomy" id="1005667"/>
    <lineage>
        <taxon>Bacteria</taxon>
        <taxon>Pseudomonadati</taxon>
        <taxon>Pseudomonadota</taxon>
        <taxon>Gammaproteobacteria</taxon>
        <taxon>Enterobacterales</taxon>
        <taxon>Enterobacteriaceae</taxon>
        <taxon>Kosakonia</taxon>
    </lineage>
</organism>
<dbReference type="AlphaFoldDB" id="A0A1C4CRD5"/>
<dbReference type="Proteomes" id="UP000198515">
    <property type="component" value="Unassembled WGS sequence"/>
</dbReference>
<dbReference type="PANTHER" id="PTHR33420:SF26">
    <property type="entry name" value="FIMBRIAL SUBUNIT"/>
    <property type="match status" value="1"/>
</dbReference>
<gene>
    <name evidence="2" type="ORF">GA0061070_101275</name>
</gene>
<evidence type="ECO:0000313" key="2">
    <source>
        <dbReference type="EMBL" id="SCC21697.1"/>
    </source>
</evidence>
<dbReference type="GO" id="GO:0043709">
    <property type="term" value="P:cell adhesion involved in single-species biofilm formation"/>
    <property type="evidence" value="ECO:0007669"/>
    <property type="project" value="TreeGrafter"/>
</dbReference>
<protein>
    <submittedName>
        <fullName evidence="2">Pilin (Type 1 fimbria component protein)</fullName>
    </submittedName>
</protein>
<dbReference type="Gene3D" id="2.60.40.1090">
    <property type="entry name" value="Fimbrial-type adhesion domain"/>
    <property type="match status" value="1"/>
</dbReference>
<dbReference type="InterPro" id="IPR036937">
    <property type="entry name" value="Adhesion_dom_fimbrial_sf"/>
</dbReference>
<dbReference type="InterPro" id="IPR008966">
    <property type="entry name" value="Adhesion_dom_sf"/>
</dbReference>